<evidence type="ECO:0000313" key="4">
    <source>
        <dbReference type="Proteomes" id="UP001178662"/>
    </source>
</evidence>
<dbReference type="Pfam" id="PF02636">
    <property type="entry name" value="Methyltransf_28"/>
    <property type="match status" value="1"/>
</dbReference>
<dbReference type="InterPro" id="IPR029063">
    <property type="entry name" value="SAM-dependent_MTases_sf"/>
</dbReference>
<dbReference type="InterPro" id="IPR003788">
    <property type="entry name" value="NDUFAF7"/>
</dbReference>
<dbReference type="EC" id="2.1.1.-" evidence="3"/>
<protein>
    <submittedName>
        <fullName evidence="3">SAM-dependent methyltransferase</fullName>
        <ecNumber evidence="3">2.1.1.-</ecNumber>
    </submittedName>
</protein>
<keyword evidence="4" id="KW-1185">Reference proteome</keyword>
<accession>A0AA95F1K0</accession>
<reference evidence="3" key="1">
    <citation type="submission" date="2023-03" db="EMBL/GenBank/DDBJ databases">
        <title>Andean soil-derived lignocellulolytic bacterial consortium as a source of novel taxa and putative plastic-active enzymes.</title>
        <authorList>
            <person name="Diaz-Garcia L."/>
            <person name="Chuvochina M."/>
            <person name="Feuerriegel G."/>
            <person name="Bunk B."/>
            <person name="Sproer C."/>
            <person name="Streit W.R."/>
            <person name="Rodriguez L.M."/>
            <person name="Overmann J."/>
            <person name="Jimenez D.J."/>
        </authorList>
    </citation>
    <scope>NUCLEOTIDE SEQUENCE</scope>
    <source>
        <strain evidence="3">MAG 2441</strain>
    </source>
</reference>
<dbReference type="SUPFAM" id="SSF53335">
    <property type="entry name" value="S-adenosyl-L-methionine-dependent methyltransferases"/>
    <property type="match status" value="1"/>
</dbReference>
<proteinExistence type="predicted"/>
<name>A0AA95F1K0_9BACL</name>
<evidence type="ECO:0000256" key="2">
    <source>
        <dbReference type="ARBA" id="ARBA00022679"/>
    </source>
</evidence>
<organism evidence="3 4">
    <name type="scientific">Candidatus Cohnella colombiensis</name>
    <dbReference type="NCBI Taxonomy" id="3121368"/>
    <lineage>
        <taxon>Bacteria</taxon>
        <taxon>Bacillati</taxon>
        <taxon>Bacillota</taxon>
        <taxon>Bacilli</taxon>
        <taxon>Bacillales</taxon>
        <taxon>Paenibacillaceae</taxon>
        <taxon>Cohnella</taxon>
    </lineage>
</organism>
<dbReference type="GO" id="GO:0035243">
    <property type="term" value="F:protein-arginine omega-N symmetric methyltransferase activity"/>
    <property type="evidence" value="ECO:0007669"/>
    <property type="project" value="TreeGrafter"/>
</dbReference>
<dbReference type="PANTHER" id="PTHR12049">
    <property type="entry name" value="PROTEIN ARGININE METHYLTRANSFERASE NDUFAF7, MITOCHONDRIAL"/>
    <property type="match status" value="1"/>
</dbReference>
<sequence length="393" mass="45141">MTDDMAKGVDALEQPNALTQHIRQILSETISRGTIAQGTAVKAISFYQYMTLCLYHHEFGYYRSGSSRIGRQGDFYTSAYIGDLMGAQLAAYILQVCQERFAHETHIELLDWGGGTGRLSRQMMDELTQNKETDKQFTLTLIEGNPEHRETAGVQLATYIEQNQARIISSDEAEQLSWVGKPVIVVANELLDAFPVHRIVRRGNQVREWGVYWDDSQQRFAPCHLDLPELNWSSRLQEYEIDLIDQMTFEINLEVDTWIRSLTTRMDQAVVILIDYGDETAELTASHRMDGTLLCYHQHRAHNDPYIIPGEQDLTAHVNFSLVRHVAMDCGWEEVWYGTQKHFLVQTGVMSKLTAHQHTDPFHPEVRRNRAIRQLLLSDGMSELFKVQVLARK</sequence>
<keyword evidence="2 3" id="KW-0808">Transferase</keyword>
<evidence type="ECO:0000256" key="1">
    <source>
        <dbReference type="ARBA" id="ARBA00022603"/>
    </source>
</evidence>
<keyword evidence="1 3" id="KW-0489">Methyltransferase</keyword>
<dbReference type="Gene3D" id="3.40.50.12710">
    <property type="match status" value="1"/>
</dbReference>
<dbReference type="InterPro" id="IPR038375">
    <property type="entry name" value="NDUFAF7_sf"/>
</dbReference>
<dbReference type="Proteomes" id="UP001178662">
    <property type="component" value="Chromosome"/>
</dbReference>
<dbReference type="EMBL" id="CP119317">
    <property type="protein sequence ID" value="WEK53000.1"/>
    <property type="molecule type" value="Genomic_DNA"/>
</dbReference>
<dbReference type="GO" id="GO:0032259">
    <property type="term" value="P:methylation"/>
    <property type="evidence" value="ECO:0007669"/>
    <property type="project" value="UniProtKB-KW"/>
</dbReference>
<evidence type="ECO:0000313" key="3">
    <source>
        <dbReference type="EMBL" id="WEK53000.1"/>
    </source>
</evidence>
<gene>
    <name evidence="3" type="ORF">P0Y55_10365</name>
</gene>
<dbReference type="AlphaFoldDB" id="A0AA95F1K0"/>
<dbReference type="PANTHER" id="PTHR12049:SF7">
    <property type="entry name" value="PROTEIN ARGININE METHYLTRANSFERASE NDUFAF7, MITOCHONDRIAL"/>
    <property type="match status" value="1"/>
</dbReference>